<organism evidence="6 7">
    <name type="scientific">Panagrolaimus superbus</name>
    <dbReference type="NCBI Taxonomy" id="310955"/>
    <lineage>
        <taxon>Eukaryota</taxon>
        <taxon>Metazoa</taxon>
        <taxon>Ecdysozoa</taxon>
        <taxon>Nematoda</taxon>
        <taxon>Chromadorea</taxon>
        <taxon>Rhabditida</taxon>
        <taxon>Tylenchina</taxon>
        <taxon>Panagrolaimomorpha</taxon>
        <taxon>Panagrolaimoidea</taxon>
        <taxon>Panagrolaimidae</taxon>
        <taxon>Panagrolaimus</taxon>
    </lineage>
</organism>
<dbReference type="GO" id="GO:0061630">
    <property type="term" value="F:ubiquitin protein ligase activity"/>
    <property type="evidence" value="ECO:0007669"/>
    <property type="project" value="UniProtKB-UniRule"/>
</dbReference>
<dbReference type="Proteomes" id="UP000887577">
    <property type="component" value="Unplaced"/>
</dbReference>
<dbReference type="WBParaSite" id="PSU_v2.g20257.t1">
    <property type="protein sequence ID" value="PSU_v2.g20257.t1"/>
    <property type="gene ID" value="PSU_v2.g20257"/>
</dbReference>
<keyword evidence="2 3" id="KW-0833">Ubl conjugation pathway</keyword>
<feature type="domain" description="HECT" evidence="5">
    <location>
        <begin position="1"/>
        <end position="237"/>
    </location>
</feature>
<dbReference type="SMART" id="SM00119">
    <property type="entry name" value="HECTc"/>
    <property type="match status" value="1"/>
</dbReference>
<keyword evidence="1 4" id="KW-0808">Transferase</keyword>
<reference evidence="7" key="1">
    <citation type="submission" date="2022-11" db="UniProtKB">
        <authorList>
            <consortium name="WormBaseParasite"/>
        </authorList>
    </citation>
    <scope>IDENTIFICATION</scope>
</reference>
<keyword evidence="6" id="KW-1185">Reference proteome</keyword>
<dbReference type="SUPFAM" id="SSF56204">
    <property type="entry name" value="Hect, E3 ligase catalytic domain"/>
    <property type="match status" value="1"/>
</dbReference>
<evidence type="ECO:0000313" key="7">
    <source>
        <dbReference type="WBParaSite" id="PSU_v2.g20257.t1"/>
    </source>
</evidence>
<proteinExistence type="inferred from homology"/>
<name>A0A914YLL7_9BILA</name>
<dbReference type="GO" id="GO:0043161">
    <property type="term" value="P:proteasome-mediated ubiquitin-dependent protein catabolic process"/>
    <property type="evidence" value="ECO:0007669"/>
    <property type="project" value="TreeGrafter"/>
</dbReference>
<evidence type="ECO:0000256" key="3">
    <source>
        <dbReference type="PROSITE-ProRule" id="PRU00104"/>
    </source>
</evidence>
<evidence type="ECO:0000256" key="2">
    <source>
        <dbReference type="ARBA" id="ARBA00022786"/>
    </source>
</evidence>
<accession>A0A914YLL7</accession>
<evidence type="ECO:0000313" key="6">
    <source>
        <dbReference type="Proteomes" id="UP000887577"/>
    </source>
</evidence>
<dbReference type="Gene3D" id="3.30.2160.10">
    <property type="entry name" value="Hect, E3 ligase catalytic domain"/>
    <property type="match status" value="1"/>
</dbReference>
<dbReference type="AlphaFoldDB" id="A0A914YLL7"/>
<dbReference type="PANTHER" id="PTHR45670:SF13">
    <property type="entry name" value="E3 UBIQUITIN-PROTEIN LIGASE TRIP12"/>
    <property type="match status" value="1"/>
</dbReference>
<sequence length="237" mass="27364">MVSEDGDSENYTIGPNGLYPIAINRTTKTKIEGRTKRFEFIGRLLAQALLDSRMLDIPFSPIFFKWLLNEEDTIGAFDMEMVDKTFYNSIRSIILTEDSKDLESLELYFTMPGDETFELIKSGKSTQVNKDNVQQYVDLVLYWLLVEGVREDMISLRKGFEQVVDPNVLKIFCCEEMEELFCGCCEGSPENDRIWSKAALQQALRPDHGYTHESPQIVWLVDMIHSFSLQNVRLTFL</sequence>
<evidence type="ECO:0000256" key="4">
    <source>
        <dbReference type="RuleBase" id="RU369009"/>
    </source>
</evidence>
<comment type="pathway">
    <text evidence="4">Protein modification; protein ubiquitination.</text>
</comment>
<dbReference type="InterPro" id="IPR045322">
    <property type="entry name" value="HECTD1/TRIP12-like"/>
</dbReference>
<comment type="catalytic activity">
    <reaction evidence="4">
        <text>S-ubiquitinyl-[E2 ubiquitin-conjugating enzyme]-L-cysteine + [acceptor protein]-L-lysine = [E2 ubiquitin-conjugating enzyme]-L-cysteine + N(6)-ubiquitinyl-[acceptor protein]-L-lysine.</text>
        <dbReference type="EC" id="2.3.2.26"/>
    </reaction>
</comment>
<dbReference type="EC" id="2.3.2.26" evidence="4"/>
<dbReference type="PROSITE" id="PS50237">
    <property type="entry name" value="HECT"/>
    <property type="match status" value="1"/>
</dbReference>
<dbReference type="InterPro" id="IPR035983">
    <property type="entry name" value="Hect_E3_ubiquitin_ligase"/>
</dbReference>
<dbReference type="GO" id="GO:0000209">
    <property type="term" value="P:protein polyubiquitination"/>
    <property type="evidence" value="ECO:0007669"/>
    <property type="project" value="TreeGrafter"/>
</dbReference>
<comment type="function">
    <text evidence="4">E3 ubiquitin-protein ligase which accepts ubiquitin from an E2 ubiquitin-conjugating enzyme in the form of a thioester and then directly transfers the ubiquitin to targeted substrates.</text>
</comment>
<dbReference type="GO" id="GO:0016607">
    <property type="term" value="C:nuclear speck"/>
    <property type="evidence" value="ECO:0007669"/>
    <property type="project" value="TreeGrafter"/>
</dbReference>
<evidence type="ECO:0000256" key="1">
    <source>
        <dbReference type="ARBA" id="ARBA00022679"/>
    </source>
</evidence>
<dbReference type="InterPro" id="IPR000569">
    <property type="entry name" value="HECT_dom"/>
</dbReference>
<comment type="caution">
    <text evidence="3">Lacks conserved residue(s) required for the propagation of feature annotation.</text>
</comment>
<evidence type="ECO:0000259" key="5">
    <source>
        <dbReference type="PROSITE" id="PS50237"/>
    </source>
</evidence>
<comment type="similarity">
    <text evidence="4">Belongs to the UPL family. K-HECT subfamily.</text>
</comment>
<dbReference type="PANTHER" id="PTHR45670">
    <property type="entry name" value="E3 UBIQUITIN-PROTEIN LIGASE TRIP12"/>
    <property type="match status" value="1"/>
</dbReference>
<protein>
    <recommendedName>
        <fullName evidence="4">E3 ubiquitin-protein ligase</fullName>
        <ecNumber evidence="4">2.3.2.26</ecNumber>
    </recommendedName>
</protein>
<dbReference type="Pfam" id="PF00632">
    <property type="entry name" value="HECT"/>
    <property type="match status" value="1"/>
</dbReference>
<dbReference type="GO" id="GO:0006974">
    <property type="term" value="P:DNA damage response"/>
    <property type="evidence" value="ECO:0007669"/>
    <property type="project" value="TreeGrafter"/>
</dbReference>
<dbReference type="Gene3D" id="3.90.1750.10">
    <property type="entry name" value="Hect, E3 ligase catalytic domains"/>
    <property type="match status" value="1"/>
</dbReference>